<gene>
    <name evidence="1" type="ORF">GA0061098_1008121</name>
</gene>
<sequence>MPGKAASVKAQGLKAQGLKAPGLIRIKLSHRPDGSEREIVTSLGLAPRAISNATAAR</sequence>
<reference evidence="2" key="1">
    <citation type="submission" date="2016-08" db="EMBL/GenBank/DDBJ databases">
        <authorList>
            <person name="Varghese N."/>
            <person name="Submissions Spin"/>
        </authorList>
    </citation>
    <scope>NUCLEOTIDE SEQUENCE [LARGE SCALE GENOMIC DNA]</scope>
    <source>
        <strain evidence="2">ERR11</strain>
    </source>
</reference>
<accession>A0A1C3WJV4</accession>
<proteinExistence type="predicted"/>
<protein>
    <submittedName>
        <fullName evidence="1">Uncharacterized protein</fullName>
    </submittedName>
</protein>
<evidence type="ECO:0000313" key="2">
    <source>
        <dbReference type="Proteomes" id="UP000199184"/>
    </source>
</evidence>
<organism evidence="1 2">
    <name type="scientific">Bradyrhizobium shewense</name>
    <dbReference type="NCBI Taxonomy" id="1761772"/>
    <lineage>
        <taxon>Bacteria</taxon>
        <taxon>Pseudomonadati</taxon>
        <taxon>Pseudomonadota</taxon>
        <taxon>Alphaproteobacteria</taxon>
        <taxon>Hyphomicrobiales</taxon>
        <taxon>Nitrobacteraceae</taxon>
        <taxon>Bradyrhizobium</taxon>
    </lineage>
</organism>
<evidence type="ECO:0000313" key="1">
    <source>
        <dbReference type="EMBL" id="SCB40337.1"/>
    </source>
</evidence>
<keyword evidence="2" id="KW-1185">Reference proteome</keyword>
<name>A0A1C3WJV4_9BRAD</name>
<dbReference type="AlphaFoldDB" id="A0A1C3WJV4"/>
<dbReference type="EMBL" id="FMAI01000008">
    <property type="protein sequence ID" value="SCB40337.1"/>
    <property type="molecule type" value="Genomic_DNA"/>
</dbReference>
<dbReference type="Proteomes" id="UP000199184">
    <property type="component" value="Unassembled WGS sequence"/>
</dbReference>